<gene>
    <name evidence="3" type="ORF">P5673_028059</name>
</gene>
<feature type="region of interest" description="Disordered" evidence="1">
    <location>
        <begin position="436"/>
        <end position="476"/>
    </location>
</feature>
<sequence>MAKKDCDSFVGKRLRINTAEGDYEGTVHSIDPVKRKLTLTKVELLDENDDKEKYQETQDNNHNDMKVNSDPPGEGEETVYSNQSRPNKPSEGNVEGARRGIRKAFQDAGIGIDSKLGMKKTDVSSGSLSRDASDEGNRLLKKTPIEAEKYLSDMLSDEEEKENLSPGEVPTTVVVDSFGKTFEDAVKFVSKQRVIGVVCEGINLGRYGKLCWLVVIYLFDILTLGAACFDEGLQNILESGDILKVIHDCRQVSDALFHQYRVRLVNVFDTQVADVVIYKNEKAGELPRACPLPESATEHVMYLRELRLAQMERIMAEFIYGVDIYLSVIKGQVLPSEFRSLNQFGYRLRSRRFDGDFHEDAVNGVPEDVLSNREAWNEGQEFAQEYKNKKGRVQERKYGLPKTTLPSLGGHTGDPLLQRPDGTLPTQVDRLRQAVRGNASGSDSEGSSVSSEGTSLSALVARELQEKAPTVKSAPL</sequence>
<accession>A0AAD9UVF3</accession>
<dbReference type="PANTHER" id="PTHR46628:SF1">
    <property type="entry name" value="PIRNA BIOGENESIS PROTEIN EXD1"/>
    <property type="match status" value="1"/>
</dbReference>
<feature type="compositionally biased region" description="Low complexity" evidence="1">
    <location>
        <begin position="440"/>
        <end position="457"/>
    </location>
</feature>
<dbReference type="Pfam" id="PF01612">
    <property type="entry name" value="DNA_pol_A_exo1"/>
    <property type="match status" value="1"/>
</dbReference>
<dbReference type="AlphaFoldDB" id="A0AAD9UVF3"/>
<evidence type="ECO:0000256" key="1">
    <source>
        <dbReference type="SAM" id="MobiDB-lite"/>
    </source>
</evidence>
<feature type="region of interest" description="Disordered" evidence="1">
    <location>
        <begin position="119"/>
        <end position="139"/>
    </location>
</feature>
<feature type="compositionally biased region" description="Basic and acidic residues" evidence="1">
    <location>
        <begin position="388"/>
        <end position="398"/>
    </location>
</feature>
<organism evidence="3 4">
    <name type="scientific">Acropora cervicornis</name>
    <name type="common">Staghorn coral</name>
    <dbReference type="NCBI Taxonomy" id="6130"/>
    <lineage>
        <taxon>Eukaryota</taxon>
        <taxon>Metazoa</taxon>
        <taxon>Cnidaria</taxon>
        <taxon>Anthozoa</taxon>
        <taxon>Hexacorallia</taxon>
        <taxon>Scleractinia</taxon>
        <taxon>Astrocoeniina</taxon>
        <taxon>Acroporidae</taxon>
        <taxon>Acropora</taxon>
    </lineage>
</organism>
<dbReference type="GO" id="GO:1990923">
    <property type="term" value="C:PET complex"/>
    <property type="evidence" value="ECO:0007669"/>
    <property type="project" value="TreeGrafter"/>
</dbReference>
<evidence type="ECO:0000259" key="2">
    <source>
        <dbReference type="Pfam" id="PF01612"/>
    </source>
</evidence>
<keyword evidence="4" id="KW-1185">Reference proteome</keyword>
<protein>
    <submittedName>
        <fullName evidence="3">PiRNA biogenesis protein EXD1</fullName>
    </submittedName>
</protein>
<evidence type="ECO:0000313" key="3">
    <source>
        <dbReference type="EMBL" id="KAK2551132.1"/>
    </source>
</evidence>
<dbReference type="Proteomes" id="UP001249851">
    <property type="component" value="Unassembled WGS sequence"/>
</dbReference>
<dbReference type="GO" id="GO:0034587">
    <property type="term" value="P:piRNA processing"/>
    <property type="evidence" value="ECO:0007669"/>
    <property type="project" value="TreeGrafter"/>
</dbReference>
<proteinExistence type="predicted"/>
<dbReference type="GO" id="GO:0008408">
    <property type="term" value="F:3'-5' exonuclease activity"/>
    <property type="evidence" value="ECO:0007669"/>
    <property type="project" value="InterPro"/>
</dbReference>
<reference evidence="3" key="1">
    <citation type="journal article" date="2023" name="G3 (Bethesda)">
        <title>Whole genome assembly and annotation of the endangered Caribbean coral Acropora cervicornis.</title>
        <authorList>
            <person name="Selwyn J.D."/>
            <person name="Vollmer S.V."/>
        </authorList>
    </citation>
    <scope>NUCLEOTIDE SEQUENCE</scope>
    <source>
        <strain evidence="3">K2</strain>
    </source>
</reference>
<reference evidence="3" key="2">
    <citation type="journal article" date="2023" name="Science">
        <title>Genomic signatures of disease resistance in endangered staghorn corals.</title>
        <authorList>
            <person name="Vollmer S.V."/>
            <person name="Selwyn J.D."/>
            <person name="Despard B.A."/>
            <person name="Roesel C.L."/>
        </authorList>
    </citation>
    <scope>NUCLEOTIDE SEQUENCE</scope>
    <source>
        <strain evidence="3">K2</strain>
    </source>
</reference>
<evidence type="ECO:0000313" key="4">
    <source>
        <dbReference type="Proteomes" id="UP001249851"/>
    </source>
</evidence>
<feature type="compositionally biased region" description="Basic and acidic residues" evidence="1">
    <location>
        <begin position="50"/>
        <end position="67"/>
    </location>
</feature>
<feature type="region of interest" description="Disordered" evidence="1">
    <location>
        <begin position="44"/>
        <end position="97"/>
    </location>
</feature>
<dbReference type="InterPro" id="IPR052144">
    <property type="entry name" value="piRNA_biogenesis_EXD1"/>
</dbReference>
<dbReference type="InterPro" id="IPR002562">
    <property type="entry name" value="3'-5'_exonuclease_dom"/>
</dbReference>
<dbReference type="PANTHER" id="PTHR46628">
    <property type="entry name" value="PIRNA BIOGENESIS PROTEIN EXD1"/>
    <property type="match status" value="1"/>
</dbReference>
<dbReference type="InterPro" id="IPR012337">
    <property type="entry name" value="RNaseH-like_sf"/>
</dbReference>
<name>A0AAD9UVF3_ACRCE</name>
<dbReference type="EMBL" id="JARQWQ010000101">
    <property type="protein sequence ID" value="KAK2551132.1"/>
    <property type="molecule type" value="Genomic_DNA"/>
</dbReference>
<comment type="caution">
    <text evidence="3">The sequence shown here is derived from an EMBL/GenBank/DDBJ whole genome shotgun (WGS) entry which is preliminary data.</text>
</comment>
<feature type="region of interest" description="Disordered" evidence="1">
    <location>
        <begin position="388"/>
        <end position="423"/>
    </location>
</feature>
<dbReference type="SUPFAM" id="SSF53098">
    <property type="entry name" value="Ribonuclease H-like"/>
    <property type="match status" value="1"/>
</dbReference>
<feature type="domain" description="3'-5' exonuclease" evidence="2">
    <location>
        <begin position="182"/>
        <end position="281"/>
    </location>
</feature>
<dbReference type="InterPro" id="IPR036397">
    <property type="entry name" value="RNaseH_sf"/>
</dbReference>
<dbReference type="Gene3D" id="3.30.420.10">
    <property type="entry name" value="Ribonuclease H-like superfamily/Ribonuclease H"/>
    <property type="match status" value="1"/>
</dbReference>
<dbReference type="GO" id="GO:0003676">
    <property type="term" value="F:nucleic acid binding"/>
    <property type="evidence" value="ECO:0007669"/>
    <property type="project" value="InterPro"/>
</dbReference>